<evidence type="ECO:0000313" key="1">
    <source>
        <dbReference type="EMBL" id="AYV85357.1"/>
    </source>
</evidence>
<accession>A0A3G5ADW1</accession>
<name>A0A3G5ADW1_9VIRU</name>
<sequence>MDQFVLFRVLSGDRVKKWKIPVSSLPPVTTYYEGFFDGLRIWTIGIYPKEGTLTGRFNVSGTCECTFCLNCPETKSGSMSFEARLGSDDSTFDLITLSLYGSKQ</sequence>
<protein>
    <submittedName>
        <fullName evidence="1">Uncharacterized protein</fullName>
    </submittedName>
</protein>
<gene>
    <name evidence="1" type="ORF">Satyrvirus12_11</name>
</gene>
<organism evidence="1">
    <name type="scientific">Satyrvirus sp</name>
    <dbReference type="NCBI Taxonomy" id="2487771"/>
    <lineage>
        <taxon>Viruses</taxon>
        <taxon>Varidnaviria</taxon>
        <taxon>Bamfordvirae</taxon>
        <taxon>Nucleocytoviricota</taxon>
        <taxon>Megaviricetes</taxon>
        <taxon>Imitervirales</taxon>
        <taxon>Mimiviridae</taxon>
        <taxon>Megamimivirinae</taxon>
    </lineage>
</organism>
<reference evidence="1" key="1">
    <citation type="submission" date="2018-10" db="EMBL/GenBank/DDBJ databases">
        <title>Hidden diversity of soil giant viruses.</title>
        <authorList>
            <person name="Schulz F."/>
            <person name="Alteio L."/>
            <person name="Goudeau D."/>
            <person name="Ryan E.M."/>
            <person name="Malmstrom R.R."/>
            <person name="Blanchard J."/>
            <person name="Woyke T."/>
        </authorList>
    </citation>
    <scope>NUCLEOTIDE SEQUENCE</scope>
    <source>
        <strain evidence="1">SAV1</strain>
    </source>
</reference>
<proteinExistence type="predicted"/>
<dbReference type="EMBL" id="MK072448">
    <property type="protein sequence ID" value="AYV85357.1"/>
    <property type="molecule type" value="Genomic_DNA"/>
</dbReference>